<evidence type="ECO:0000256" key="5">
    <source>
        <dbReference type="ARBA" id="ARBA00026235"/>
    </source>
</evidence>
<keyword evidence="3" id="KW-0809">Transit peptide</keyword>
<comment type="function">
    <text evidence="6">Involved in efficient integration of the N-module into mitochondrial respiratory chain complex I.</text>
</comment>
<evidence type="ECO:0000256" key="2">
    <source>
        <dbReference type="ARBA" id="ARBA00009508"/>
    </source>
</evidence>
<evidence type="ECO:0000256" key="6">
    <source>
        <dbReference type="ARBA" id="ARBA00044735"/>
    </source>
</evidence>
<organism evidence="8 9">
    <name type="scientific">Lophiostoma macrostomum CBS 122681</name>
    <dbReference type="NCBI Taxonomy" id="1314788"/>
    <lineage>
        <taxon>Eukaryota</taxon>
        <taxon>Fungi</taxon>
        <taxon>Dikarya</taxon>
        <taxon>Ascomycota</taxon>
        <taxon>Pezizomycotina</taxon>
        <taxon>Dothideomycetes</taxon>
        <taxon>Pleosporomycetidae</taxon>
        <taxon>Pleosporales</taxon>
        <taxon>Lophiostomataceae</taxon>
        <taxon>Lophiostoma</taxon>
    </lineage>
</organism>
<evidence type="ECO:0000313" key="9">
    <source>
        <dbReference type="Proteomes" id="UP000799324"/>
    </source>
</evidence>
<evidence type="ECO:0000259" key="7">
    <source>
        <dbReference type="Pfam" id="PF05347"/>
    </source>
</evidence>
<proteinExistence type="inferred from homology"/>
<dbReference type="AlphaFoldDB" id="A0A6A6T1Z2"/>
<name>A0A6A6T1Z2_9PLEO</name>
<gene>
    <name evidence="8" type="ORF">K491DRAFT_604679</name>
</gene>
<comment type="similarity">
    <text evidence="2">Belongs to the complex I LYR family.</text>
</comment>
<dbReference type="EMBL" id="MU004399">
    <property type="protein sequence ID" value="KAF2652544.1"/>
    <property type="molecule type" value="Genomic_DNA"/>
</dbReference>
<comment type="subcellular location">
    <subcellularLocation>
        <location evidence="1">Mitochondrion</location>
    </subcellularLocation>
</comment>
<sequence length="79" mass="9012">LQFMQRQRALALWRDIIRSTAAISDPATGKDMRQFARAEFEQHRHVTDLAHIRFLVSSGKTQLDTMKASLLNSGILLMT</sequence>
<dbReference type="Proteomes" id="UP000799324">
    <property type="component" value="Unassembled WGS sequence"/>
</dbReference>
<keyword evidence="9" id="KW-1185">Reference proteome</keyword>
<dbReference type="OrthoDB" id="74240at2759"/>
<dbReference type="PANTHER" id="PTHR13675:SF0">
    <property type="entry name" value="LYR MOTIF-CONTAINING PROTEIN 2"/>
    <property type="match status" value="1"/>
</dbReference>
<keyword evidence="4" id="KW-0496">Mitochondrion</keyword>
<feature type="non-terminal residue" evidence="8">
    <location>
        <position position="1"/>
    </location>
</feature>
<feature type="domain" description="Complex 1 LYR protein" evidence="7">
    <location>
        <begin position="7"/>
        <end position="64"/>
    </location>
</feature>
<evidence type="ECO:0000256" key="3">
    <source>
        <dbReference type="ARBA" id="ARBA00022946"/>
    </source>
</evidence>
<evidence type="ECO:0000313" key="8">
    <source>
        <dbReference type="EMBL" id="KAF2652544.1"/>
    </source>
</evidence>
<dbReference type="CDD" id="cd20262">
    <property type="entry name" value="Complex1_LYR_LYRM2"/>
    <property type="match status" value="1"/>
</dbReference>
<protein>
    <recommendedName>
        <fullName evidence="5">LYR motif-containing protein 2</fullName>
    </recommendedName>
</protein>
<evidence type="ECO:0000256" key="4">
    <source>
        <dbReference type="ARBA" id="ARBA00023128"/>
    </source>
</evidence>
<reference evidence="8" key="1">
    <citation type="journal article" date="2020" name="Stud. Mycol.">
        <title>101 Dothideomycetes genomes: a test case for predicting lifestyles and emergence of pathogens.</title>
        <authorList>
            <person name="Haridas S."/>
            <person name="Albert R."/>
            <person name="Binder M."/>
            <person name="Bloem J."/>
            <person name="Labutti K."/>
            <person name="Salamov A."/>
            <person name="Andreopoulos B."/>
            <person name="Baker S."/>
            <person name="Barry K."/>
            <person name="Bills G."/>
            <person name="Bluhm B."/>
            <person name="Cannon C."/>
            <person name="Castanera R."/>
            <person name="Culley D."/>
            <person name="Daum C."/>
            <person name="Ezra D."/>
            <person name="Gonzalez J."/>
            <person name="Henrissat B."/>
            <person name="Kuo A."/>
            <person name="Liang C."/>
            <person name="Lipzen A."/>
            <person name="Lutzoni F."/>
            <person name="Magnuson J."/>
            <person name="Mondo S."/>
            <person name="Nolan M."/>
            <person name="Ohm R."/>
            <person name="Pangilinan J."/>
            <person name="Park H.-J."/>
            <person name="Ramirez L."/>
            <person name="Alfaro M."/>
            <person name="Sun H."/>
            <person name="Tritt A."/>
            <person name="Yoshinaga Y."/>
            <person name="Zwiers L.-H."/>
            <person name="Turgeon B."/>
            <person name="Goodwin S."/>
            <person name="Spatafora J."/>
            <person name="Crous P."/>
            <person name="Grigoriev I."/>
        </authorList>
    </citation>
    <scope>NUCLEOTIDE SEQUENCE</scope>
    <source>
        <strain evidence="8">CBS 122681</strain>
    </source>
</reference>
<accession>A0A6A6T1Z2</accession>
<dbReference type="PANTHER" id="PTHR13675">
    <property type="entry name" value="LYR MOTIF-CONTAINING PROTEIN 2"/>
    <property type="match status" value="1"/>
</dbReference>
<dbReference type="InterPro" id="IPR045293">
    <property type="entry name" value="Complex1_LYR_LYRM2"/>
</dbReference>
<evidence type="ECO:0000256" key="1">
    <source>
        <dbReference type="ARBA" id="ARBA00004173"/>
    </source>
</evidence>
<dbReference type="InterPro" id="IPR008011">
    <property type="entry name" value="Complex1_LYR_dom"/>
</dbReference>
<dbReference type="Pfam" id="PF05347">
    <property type="entry name" value="Complex1_LYR"/>
    <property type="match status" value="1"/>
</dbReference>
<dbReference type="GO" id="GO:0005739">
    <property type="term" value="C:mitochondrion"/>
    <property type="evidence" value="ECO:0007669"/>
    <property type="project" value="UniProtKB-SubCell"/>
</dbReference>